<sequence>MGNHRAERGSRRPASAERARKPLQTRNAPQGGARKAPAPASRVSHVSEPVATPTMPSPYAAETIDVAVPARLPSAASVDRSTSPAAGKRRAARRAASRGPLFRGLPSLPVVAGAAALTVSIAGAVVGPGLAQDTVAAPDVAAANALTDASAVLADRGEVVSRDSRREAKAEQSDAKRMAAAEAAANARSKTLQTLHAQANREAAKIEANQWHMPVSGYRLSATFGLSSYLWSTVHTGLDFAAPSGTPLVAVANGTITEVTTHPSYGYMTVLTLEDGTEIWYCHQSTVGVSVGQTVTGGDVIGAVGSTGNSTGPHLHLEIRPGGGDPVDPYSTLLAHGLQP</sequence>
<accession>A0ABR9RTL8</accession>
<proteinExistence type="predicted"/>
<evidence type="ECO:0000313" key="3">
    <source>
        <dbReference type="EMBL" id="MBE7324886.1"/>
    </source>
</evidence>
<feature type="region of interest" description="Disordered" evidence="1">
    <location>
        <begin position="1"/>
        <end position="57"/>
    </location>
</feature>
<name>A0ABR9RTL8_9ACTN</name>
<dbReference type="InterPro" id="IPR050570">
    <property type="entry name" value="Cell_wall_metabolism_enzyme"/>
</dbReference>
<dbReference type="InterPro" id="IPR016047">
    <property type="entry name" value="M23ase_b-sheet_dom"/>
</dbReference>
<comment type="caution">
    <text evidence="3">The sequence shown here is derived from an EMBL/GenBank/DDBJ whole genome shotgun (WGS) entry which is preliminary data.</text>
</comment>
<dbReference type="SUPFAM" id="SSF51261">
    <property type="entry name" value="Duplicated hybrid motif"/>
    <property type="match status" value="1"/>
</dbReference>
<evidence type="ECO:0000256" key="1">
    <source>
        <dbReference type="SAM" id="MobiDB-lite"/>
    </source>
</evidence>
<feature type="domain" description="M23ase beta-sheet core" evidence="2">
    <location>
        <begin position="234"/>
        <end position="329"/>
    </location>
</feature>
<dbReference type="PANTHER" id="PTHR21666:SF270">
    <property type="entry name" value="MUREIN HYDROLASE ACTIVATOR ENVC"/>
    <property type="match status" value="1"/>
</dbReference>
<dbReference type="Proteomes" id="UP000756387">
    <property type="component" value="Unassembled WGS sequence"/>
</dbReference>
<dbReference type="Pfam" id="PF01551">
    <property type="entry name" value="Peptidase_M23"/>
    <property type="match status" value="1"/>
</dbReference>
<feature type="region of interest" description="Disordered" evidence="1">
    <location>
        <begin position="74"/>
        <end position="103"/>
    </location>
</feature>
<dbReference type="RefSeq" id="WP_193638227.1">
    <property type="nucleotide sequence ID" value="NZ_JADCSA010000008.1"/>
</dbReference>
<dbReference type="CDD" id="cd12797">
    <property type="entry name" value="M23_peptidase"/>
    <property type="match status" value="1"/>
</dbReference>
<feature type="compositionally biased region" description="Basic residues" evidence="1">
    <location>
        <begin position="87"/>
        <end position="96"/>
    </location>
</feature>
<feature type="compositionally biased region" description="Basic and acidic residues" evidence="1">
    <location>
        <begin position="1"/>
        <end position="20"/>
    </location>
</feature>
<dbReference type="Gene3D" id="2.70.70.10">
    <property type="entry name" value="Glucose Permease (Domain IIA)"/>
    <property type="match status" value="1"/>
</dbReference>
<dbReference type="EMBL" id="JADCSA010000008">
    <property type="protein sequence ID" value="MBE7324886.1"/>
    <property type="molecule type" value="Genomic_DNA"/>
</dbReference>
<dbReference type="PANTHER" id="PTHR21666">
    <property type="entry name" value="PEPTIDASE-RELATED"/>
    <property type="match status" value="1"/>
</dbReference>
<gene>
    <name evidence="3" type="ORF">IEQ44_09480</name>
</gene>
<organism evidence="3 4">
    <name type="scientific">Nocardioides malaquae</name>
    <dbReference type="NCBI Taxonomy" id="2773426"/>
    <lineage>
        <taxon>Bacteria</taxon>
        <taxon>Bacillati</taxon>
        <taxon>Actinomycetota</taxon>
        <taxon>Actinomycetes</taxon>
        <taxon>Propionibacteriales</taxon>
        <taxon>Nocardioidaceae</taxon>
        <taxon>Nocardioides</taxon>
    </lineage>
</organism>
<evidence type="ECO:0000313" key="4">
    <source>
        <dbReference type="Proteomes" id="UP000756387"/>
    </source>
</evidence>
<protein>
    <submittedName>
        <fullName evidence="3">M23 family metallopeptidase</fullName>
    </submittedName>
</protein>
<reference evidence="3 4" key="1">
    <citation type="submission" date="2020-10" db="EMBL/GenBank/DDBJ databases">
        <title>Nocardioides sp. isolated from sludge.</title>
        <authorList>
            <person name="Zhang X."/>
        </authorList>
    </citation>
    <scope>NUCLEOTIDE SEQUENCE [LARGE SCALE GENOMIC DNA]</scope>
    <source>
        <strain evidence="3 4">Y6</strain>
    </source>
</reference>
<keyword evidence="4" id="KW-1185">Reference proteome</keyword>
<evidence type="ECO:0000259" key="2">
    <source>
        <dbReference type="Pfam" id="PF01551"/>
    </source>
</evidence>
<dbReference type="InterPro" id="IPR011055">
    <property type="entry name" value="Dup_hybrid_motif"/>
</dbReference>